<dbReference type="PROSITE" id="PS50111">
    <property type="entry name" value="CHEMOTAXIS_TRANSDUC_2"/>
    <property type="match status" value="1"/>
</dbReference>
<dbReference type="PANTHER" id="PTHR32089:SF112">
    <property type="entry name" value="LYSOZYME-LIKE PROTEIN-RELATED"/>
    <property type="match status" value="1"/>
</dbReference>
<reference evidence="12" key="1">
    <citation type="submission" date="2022-12" db="EMBL/GenBank/DDBJ databases">
        <title>Draft genome sequence of the thermophilic strain Brevibacillus thermoruber HT42, isolated from Los Humeros, Puebla, Mexico, with biotechnological potential.</title>
        <authorList>
            <person name="Lara Sanchez J."/>
            <person name="Solis Palacios R."/>
            <person name="Bustos Baena A.S."/>
            <person name="Ruz Baez A.E."/>
            <person name="Espinosa Luna G."/>
            <person name="Oliart Ros R.M."/>
        </authorList>
    </citation>
    <scope>NUCLEOTIDE SEQUENCE</scope>
    <source>
        <strain evidence="12">HT42</strain>
    </source>
</reference>
<dbReference type="Gene3D" id="1.10.287.950">
    <property type="entry name" value="Methyl-accepting chemotaxis protein"/>
    <property type="match status" value="1"/>
</dbReference>
<evidence type="ECO:0000256" key="1">
    <source>
        <dbReference type="ARBA" id="ARBA00004651"/>
    </source>
</evidence>
<dbReference type="PRINTS" id="PR00260">
    <property type="entry name" value="CHEMTRNSDUCR"/>
</dbReference>
<keyword evidence="4 9" id="KW-1133">Transmembrane helix</keyword>
<evidence type="ECO:0000256" key="6">
    <source>
        <dbReference type="ARBA" id="ARBA00023224"/>
    </source>
</evidence>
<dbReference type="SMART" id="SM00283">
    <property type="entry name" value="MA"/>
    <property type="match status" value="1"/>
</dbReference>
<dbReference type="GO" id="GO:0004888">
    <property type="term" value="F:transmembrane signaling receptor activity"/>
    <property type="evidence" value="ECO:0007669"/>
    <property type="project" value="InterPro"/>
</dbReference>
<dbReference type="InterPro" id="IPR004090">
    <property type="entry name" value="Chemotax_Me-accpt_rcpt"/>
</dbReference>
<dbReference type="InterPro" id="IPR003660">
    <property type="entry name" value="HAMP_dom"/>
</dbReference>
<feature type="domain" description="Methyl-accepting transducer" evidence="10">
    <location>
        <begin position="280"/>
        <end position="516"/>
    </location>
</feature>
<dbReference type="GO" id="GO:0007165">
    <property type="term" value="P:signal transduction"/>
    <property type="evidence" value="ECO:0007669"/>
    <property type="project" value="UniProtKB-KW"/>
</dbReference>
<evidence type="ECO:0000313" key="12">
    <source>
        <dbReference type="EMBL" id="MDA5110358.1"/>
    </source>
</evidence>
<dbReference type="InterPro" id="IPR029151">
    <property type="entry name" value="Sensor-like_sf"/>
</dbReference>
<feature type="transmembrane region" description="Helical" evidence="9">
    <location>
        <begin position="185"/>
        <end position="208"/>
    </location>
</feature>
<evidence type="ECO:0000256" key="7">
    <source>
        <dbReference type="ARBA" id="ARBA00029447"/>
    </source>
</evidence>
<evidence type="ECO:0000256" key="3">
    <source>
        <dbReference type="ARBA" id="ARBA00022692"/>
    </source>
</evidence>
<dbReference type="SUPFAM" id="SSF103190">
    <property type="entry name" value="Sensory domain-like"/>
    <property type="match status" value="1"/>
</dbReference>
<evidence type="ECO:0000259" key="11">
    <source>
        <dbReference type="PROSITE" id="PS50885"/>
    </source>
</evidence>
<evidence type="ECO:0000256" key="4">
    <source>
        <dbReference type="ARBA" id="ARBA00022989"/>
    </source>
</evidence>
<evidence type="ECO:0000259" key="10">
    <source>
        <dbReference type="PROSITE" id="PS50111"/>
    </source>
</evidence>
<keyword evidence="2" id="KW-1003">Cell membrane</keyword>
<dbReference type="InterPro" id="IPR004089">
    <property type="entry name" value="MCPsignal_dom"/>
</dbReference>
<name>A0A9X3Z505_9BACL</name>
<evidence type="ECO:0000256" key="9">
    <source>
        <dbReference type="SAM" id="Phobius"/>
    </source>
</evidence>
<dbReference type="InterPro" id="IPR033463">
    <property type="entry name" value="sCache_3"/>
</dbReference>
<gene>
    <name evidence="12" type="ORF">O3V59_18515</name>
</gene>
<dbReference type="RefSeq" id="WP_271140724.1">
    <property type="nucleotide sequence ID" value="NZ_JAPYYP010000030.1"/>
</dbReference>
<comment type="similarity">
    <text evidence="7">Belongs to the methyl-accepting chemotaxis (MCP) protein family.</text>
</comment>
<evidence type="ECO:0000256" key="2">
    <source>
        <dbReference type="ARBA" id="ARBA00022475"/>
    </source>
</evidence>
<dbReference type="PROSITE" id="PS50885">
    <property type="entry name" value="HAMP"/>
    <property type="match status" value="1"/>
</dbReference>
<keyword evidence="13" id="KW-1185">Reference proteome</keyword>
<dbReference type="Gene3D" id="6.10.340.10">
    <property type="match status" value="1"/>
</dbReference>
<dbReference type="AlphaFoldDB" id="A0A9X3Z505"/>
<dbReference type="GO" id="GO:0005886">
    <property type="term" value="C:plasma membrane"/>
    <property type="evidence" value="ECO:0007669"/>
    <property type="project" value="UniProtKB-SubCell"/>
</dbReference>
<dbReference type="Pfam" id="PF17202">
    <property type="entry name" value="sCache_3_3"/>
    <property type="match status" value="1"/>
</dbReference>
<proteinExistence type="inferred from homology"/>
<evidence type="ECO:0000256" key="5">
    <source>
        <dbReference type="ARBA" id="ARBA00023136"/>
    </source>
</evidence>
<dbReference type="CDD" id="cd11386">
    <property type="entry name" value="MCP_signal"/>
    <property type="match status" value="1"/>
</dbReference>
<dbReference type="EMBL" id="JAPYYP010000030">
    <property type="protein sequence ID" value="MDA5110358.1"/>
    <property type="molecule type" value="Genomic_DNA"/>
</dbReference>
<keyword evidence="5 9" id="KW-0472">Membrane</keyword>
<comment type="caution">
    <text evidence="12">The sequence shown here is derived from an EMBL/GenBank/DDBJ whole genome shotgun (WGS) entry which is preliminary data.</text>
</comment>
<organism evidence="12 13">
    <name type="scientific">Brevibacillus thermoruber</name>
    <dbReference type="NCBI Taxonomy" id="33942"/>
    <lineage>
        <taxon>Bacteria</taxon>
        <taxon>Bacillati</taxon>
        <taxon>Bacillota</taxon>
        <taxon>Bacilli</taxon>
        <taxon>Bacillales</taxon>
        <taxon>Paenibacillaceae</taxon>
        <taxon>Brevibacillus</taxon>
    </lineage>
</organism>
<evidence type="ECO:0000256" key="8">
    <source>
        <dbReference type="PROSITE-ProRule" id="PRU00284"/>
    </source>
</evidence>
<dbReference type="Proteomes" id="UP001151071">
    <property type="component" value="Unassembled WGS sequence"/>
</dbReference>
<dbReference type="GO" id="GO:0006935">
    <property type="term" value="P:chemotaxis"/>
    <property type="evidence" value="ECO:0007669"/>
    <property type="project" value="InterPro"/>
</dbReference>
<dbReference type="Pfam" id="PF00015">
    <property type="entry name" value="MCPsignal"/>
    <property type="match status" value="1"/>
</dbReference>
<feature type="domain" description="HAMP" evidence="11">
    <location>
        <begin position="209"/>
        <end position="261"/>
    </location>
</feature>
<keyword evidence="6 8" id="KW-0807">Transducer</keyword>
<comment type="subcellular location">
    <subcellularLocation>
        <location evidence="1">Cell membrane</location>
        <topology evidence="1">Multi-pass membrane protein</topology>
    </subcellularLocation>
</comment>
<protein>
    <submittedName>
        <fullName evidence="12">Methyl-accepting chemotaxis protein</fullName>
    </submittedName>
</protein>
<evidence type="ECO:0000313" key="13">
    <source>
        <dbReference type="Proteomes" id="UP001151071"/>
    </source>
</evidence>
<keyword evidence="3 9" id="KW-0812">Transmembrane</keyword>
<accession>A0A9X3Z505</accession>
<dbReference type="CDD" id="cd06225">
    <property type="entry name" value="HAMP"/>
    <property type="match status" value="1"/>
</dbReference>
<sequence>MNIVRKLSLGSKLNLLFLTVLLLLSCTILVVAQRQLESGIKSAALEKAKGDLALGYAYLEAKHPGEWSVRDGVLYKGETKINGNDALVDEIGRLTGGDTVTIFLGDTRVATNVIKDGQRAIGTKVSDAVAQTVLKQGQIFLGEANVVGRQYQAAYQPIKDGRGQIIGIWYVGASQSLIDAVQSRFMTYFSGTLLAGFAVALLAVFLFVRHLKKRLVRIGDALEHAGRGDFSRTVSDDSLDEVGRIAASCNAMCSSLKELADQLSRTALHVSSAADNLSSSAEQITQATQHIAENVTEVAAGADHQLHQVESSLQTMEEIAANARSIASHVQDVSRVADATAEQTREGDRAIRQAVDQMNSIYETMNRLALAIQELGQRSRSIGQITEVITALAEQTNLLALNAAIEAARAGDHGRGFAVVADEVRKLAEQSAEATQQIAALIDSIRRESEAAVDAMAVGSAEVSEGIRVMHEAGVSFEQIQQSIRTLTADIQQVTAAAQQMSSSSEQVAQAVSGIASIASESAAKAQNVSASSEEQLASIQEVARSAQTLAKMAEELQSLTDRFRT</sequence>
<dbReference type="SUPFAM" id="SSF58104">
    <property type="entry name" value="Methyl-accepting chemotaxis protein (MCP) signaling domain"/>
    <property type="match status" value="1"/>
</dbReference>
<dbReference type="PROSITE" id="PS51257">
    <property type="entry name" value="PROKAR_LIPOPROTEIN"/>
    <property type="match status" value="1"/>
</dbReference>
<dbReference type="PANTHER" id="PTHR32089">
    <property type="entry name" value="METHYL-ACCEPTING CHEMOTAXIS PROTEIN MCPB"/>
    <property type="match status" value="1"/>
</dbReference>
<dbReference type="SMART" id="SM00304">
    <property type="entry name" value="HAMP"/>
    <property type="match status" value="2"/>
</dbReference>